<evidence type="ECO:0000256" key="1">
    <source>
        <dbReference type="SAM" id="MobiDB-lite"/>
    </source>
</evidence>
<dbReference type="RefSeq" id="NP_001142619.1">
    <property type="nucleotide sequence ID" value="NM_001149147.1"/>
</dbReference>
<reference evidence="2" key="1">
    <citation type="journal article" date="2009" name="Plant Mol. Biol.">
        <title>Insights into corn genes derived from large-scale cDNA sequencing.</title>
        <authorList>
            <person name="Alexandrov N.N."/>
            <person name="Brover V.V."/>
            <person name="Freidin S."/>
            <person name="Troukhan M.E."/>
            <person name="Tatarinova T.V."/>
            <person name="Zhang H."/>
            <person name="Swaller T.J."/>
            <person name="Lu Y.P."/>
            <person name="Bouck J."/>
            <person name="Flavell R.B."/>
            <person name="Feldmann K.A."/>
        </authorList>
    </citation>
    <scope>NUCLEOTIDE SEQUENCE</scope>
</reference>
<dbReference type="GeneID" id="100274888"/>
<dbReference type="KEGG" id="zma:100274888"/>
<dbReference type="EMBL" id="EU953401">
    <property type="protein sequence ID" value="ACG25519.1"/>
    <property type="molecule type" value="mRNA"/>
</dbReference>
<sequence length="117" mass="12310">MIMPPSTRHAPPSPSLPPKRVSVLPPSVPSLASLSTRLTIHGARLGDSPSGTKTGSAAVWCSARLGAPGGGLWDGDHDAWAQDDVHVTQGQDPGAQGRAEHCLRLCIYICQHEHMSC</sequence>
<evidence type="ECO:0000313" key="2">
    <source>
        <dbReference type="EMBL" id="ACG25519.1"/>
    </source>
</evidence>
<protein>
    <submittedName>
        <fullName evidence="2">Uncharacterized protein</fullName>
    </submittedName>
</protein>
<dbReference type="AlphaFoldDB" id="B6SKY6"/>
<feature type="region of interest" description="Disordered" evidence="1">
    <location>
        <begin position="1"/>
        <end position="24"/>
    </location>
</feature>
<name>B6SKY6_MAIZE</name>
<dbReference type="ExpressionAtlas" id="B6SKY6">
    <property type="expression patterns" value="baseline"/>
</dbReference>
<organism evidence="2">
    <name type="scientific">Zea mays</name>
    <name type="common">Maize</name>
    <dbReference type="NCBI Taxonomy" id="4577"/>
    <lineage>
        <taxon>Eukaryota</taxon>
        <taxon>Viridiplantae</taxon>
        <taxon>Streptophyta</taxon>
        <taxon>Embryophyta</taxon>
        <taxon>Tracheophyta</taxon>
        <taxon>Spermatophyta</taxon>
        <taxon>Magnoliopsida</taxon>
        <taxon>Liliopsida</taxon>
        <taxon>Poales</taxon>
        <taxon>Poaceae</taxon>
        <taxon>PACMAD clade</taxon>
        <taxon>Panicoideae</taxon>
        <taxon>Andropogonodae</taxon>
        <taxon>Andropogoneae</taxon>
        <taxon>Tripsacinae</taxon>
        <taxon>Zea</taxon>
    </lineage>
</organism>
<proteinExistence type="evidence at transcript level"/>
<accession>B6SKY6</accession>